<dbReference type="Gene3D" id="1.25.40.10">
    <property type="entry name" value="Tetratricopeptide repeat domain"/>
    <property type="match status" value="2"/>
</dbReference>
<protein>
    <submittedName>
        <fullName evidence="1">Sel1 repeat family protein</fullName>
    </submittedName>
</protein>
<dbReference type="InterPro" id="IPR011990">
    <property type="entry name" value="TPR-like_helical_dom_sf"/>
</dbReference>
<dbReference type="InterPro" id="IPR006597">
    <property type="entry name" value="Sel1-like"/>
</dbReference>
<evidence type="ECO:0000313" key="1">
    <source>
        <dbReference type="EMBL" id="QNM13884.1"/>
    </source>
</evidence>
<dbReference type="SUPFAM" id="SSF81901">
    <property type="entry name" value="HCP-like"/>
    <property type="match status" value="1"/>
</dbReference>
<reference evidence="1 2" key="1">
    <citation type="submission" date="2020-08" db="EMBL/GenBank/DDBJ databases">
        <authorList>
            <person name="Liu C."/>
            <person name="Sun Q."/>
        </authorList>
    </citation>
    <scope>NUCLEOTIDE SEQUENCE [LARGE SCALE GENOMIC DNA]</scope>
    <source>
        <strain evidence="1 2">NSJ-61</strain>
    </source>
</reference>
<dbReference type="RefSeq" id="WP_158552179.1">
    <property type="nucleotide sequence ID" value="NZ_CP060636.1"/>
</dbReference>
<sequence length="425" mass="48381">MGHFFSDKTEQAFDLIWMQFDKTKQQEGKRLLEEAVAEGDPEAYCFLARTYMGFQYVWEYAGFEESDEKADALLLEGISRGSMLCILIAKRCGLMNEEIEARMPYTLKEARDQVLEWAQAGHPFAQYVIGNTYYFQDYIDIDEIDVLNTFSSQEDLDTKSAQLALPWLAKAVGAGYTHCANNLYNLFSGSEGLPKNRDAQVQIIKFCVEKGNPKWEQDYGEYYDELEDYDTSFQYFLRSAQHGYLKAYYDVGYAYEHGRGVPIDMKKAAEAYEIAAKDGSNVSACLLGIMLLNGNRDITKDETTGFTWVKKAAENKHMSAYPHYGRCLLRGIGTAADPNKGFQYLQEAYQYHKENIQNNISPFSTVVMVEMFNGLGDAYMLGLGTEVNYNEAVRYYQAVSGKSDYTDAQLKKFKKSLFGGYKLRG</sequence>
<evidence type="ECO:0000313" key="2">
    <source>
        <dbReference type="Proteomes" id="UP000515856"/>
    </source>
</evidence>
<dbReference type="PANTHER" id="PTHR43628:SF1">
    <property type="entry name" value="CHITIN SYNTHASE REGULATORY FACTOR 2-RELATED"/>
    <property type="match status" value="1"/>
</dbReference>
<dbReference type="Pfam" id="PF08238">
    <property type="entry name" value="Sel1"/>
    <property type="match status" value="5"/>
</dbReference>
<dbReference type="InterPro" id="IPR052945">
    <property type="entry name" value="Mitotic_Regulator"/>
</dbReference>
<gene>
    <name evidence="1" type="ORF">H9Q80_08070</name>
</gene>
<keyword evidence="2" id="KW-1185">Reference proteome</keyword>
<dbReference type="Proteomes" id="UP000515856">
    <property type="component" value="Chromosome"/>
</dbReference>
<dbReference type="KEGG" id="ehn:H9Q80_08070"/>
<accession>A0A7G9GSV2</accession>
<proteinExistence type="predicted"/>
<dbReference type="PANTHER" id="PTHR43628">
    <property type="entry name" value="ACTIVATOR OF C KINASE PROTEIN 1-RELATED"/>
    <property type="match status" value="1"/>
</dbReference>
<dbReference type="AlphaFoldDB" id="A0A7G9GSV2"/>
<organism evidence="1 2">
    <name type="scientific">[Eubacterium] hominis</name>
    <dbReference type="NCBI Taxonomy" id="2764325"/>
    <lineage>
        <taxon>Bacteria</taxon>
        <taxon>Bacillati</taxon>
        <taxon>Bacillota</taxon>
        <taxon>Erysipelotrichia</taxon>
        <taxon>Erysipelotrichales</taxon>
        <taxon>Erysipelotrichaceae</taxon>
        <taxon>Amedibacillus</taxon>
    </lineage>
</organism>
<name>A0A7G9GSV2_9FIRM</name>
<dbReference type="SMART" id="SM00671">
    <property type="entry name" value="SEL1"/>
    <property type="match status" value="5"/>
</dbReference>
<dbReference type="EMBL" id="CP060636">
    <property type="protein sequence ID" value="QNM13884.1"/>
    <property type="molecule type" value="Genomic_DNA"/>
</dbReference>